<evidence type="ECO:0000313" key="1">
    <source>
        <dbReference type="EMBL" id="KAK9664990.1"/>
    </source>
</evidence>
<dbReference type="EMBL" id="JBDFQZ010000014">
    <property type="protein sequence ID" value="KAK9664990.1"/>
    <property type="molecule type" value="Genomic_DNA"/>
</dbReference>
<organism evidence="1 2">
    <name type="scientific">Saponaria officinalis</name>
    <name type="common">Common soapwort</name>
    <name type="synonym">Lychnis saponaria</name>
    <dbReference type="NCBI Taxonomy" id="3572"/>
    <lineage>
        <taxon>Eukaryota</taxon>
        <taxon>Viridiplantae</taxon>
        <taxon>Streptophyta</taxon>
        <taxon>Embryophyta</taxon>
        <taxon>Tracheophyta</taxon>
        <taxon>Spermatophyta</taxon>
        <taxon>Magnoliopsida</taxon>
        <taxon>eudicotyledons</taxon>
        <taxon>Gunneridae</taxon>
        <taxon>Pentapetalae</taxon>
        <taxon>Caryophyllales</taxon>
        <taxon>Caryophyllaceae</taxon>
        <taxon>Caryophylleae</taxon>
        <taxon>Saponaria</taxon>
    </lineage>
</organism>
<comment type="caution">
    <text evidence="1">The sequence shown here is derived from an EMBL/GenBank/DDBJ whole genome shotgun (WGS) entry which is preliminary data.</text>
</comment>
<keyword evidence="2" id="KW-1185">Reference proteome</keyword>
<sequence length="152" mass="17913">MEFAGSVLGESWILYTNCRQVKLGRAVDMTCFLCGREQEDHQHLFFRCGISRLCVELVQRWLGRPVGEEFSWSVIRRLRGRSMLEKLVLYAAFSGLVHHIWMTRNVCRVYFYIRSPTCIVNDLKLELRVRVGSLQAKLSRRDMEWLRSVELV</sequence>
<name>A0AAW1GMU9_SAPOF</name>
<evidence type="ECO:0000313" key="2">
    <source>
        <dbReference type="Proteomes" id="UP001443914"/>
    </source>
</evidence>
<dbReference type="Proteomes" id="UP001443914">
    <property type="component" value="Unassembled WGS sequence"/>
</dbReference>
<proteinExistence type="predicted"/>
<dbReference type="AlphaFoldDB" id="A0AAW1GMU9"/>
<evidence type="ECO:0008006" key="3">
    <source>
        <dbReference type="Google" id="ProtNLM"/>
    </source>
</evidence>
<accession>A0AAW1GMU9</accession>
<gene>
    <name evidence="1" type="ORF">RND81_14G082300</name>
</gene>
<reference evidence="1" key="1">
    <citation type="submission" date="2024-03" db="EMBL/GenBank/DDBJ databases">
        <title>WGS assembly of Saponaria officinalis var. Norfolk2.</title>
        <authorList>
            <person name="Jenkins J."/>
            <person name="Shu S."/>
            <person name="Grimwood J."/>
            <person name="Barry K."/>
            <person name="Goodstein D."/>
            <person name="Schmutz J."/>
            <person name="Leebens-Mack J."/>
            <person name="Osbourn A."/>
        </authorList>
    </citation>
    <scope>NUCLEOTIDE SEQUENCE [LARGE SCALE GENOMIC DNA]</scope>
    <source>
        <strain evidence="1">JIC</strain>
    </source>
</reference>
<protein>
    <recommendedName>
        <fullName evidence="3">Reverse transcriptase zinc-binding domain-containing protein</fullName>
    </recommendedName>
</protein>